<dbReference type="Proteomes" id="UP000305760">
    <property type="component" value="Unassembled WGS sequence"/>
</dbReference>
<evidence type="ECO:0000313" key="3">
    <source>
        <dbReference type="EMBL" id="TNJ33951.1"/>
    </source>
</evidence>
<dbReference type="RefSeq" id="WP_139448875.1">
    <property type="nucleotide sequence ID" value="NZ_SMDR01000002.1"/>
</dbReference>
<reference evidence="3 4" key="1">
    <citation type="submission" date="2019-03" db="EMBL/GenBank/DDBJ databases">
        <title>Arenimonas daejeonensis sp. nov., isolated from compost.</title>
        <authorList>
            <person name="Jeon C.O."/>
        </authorList>
    </citation>
    <scope>NUCLEOTIDE SEQUENCE [LARGE SCALE GENOMIC DNA]</scope>
    <source>
        <strain evidence="3 4">R29</strain>
    </source>
</reference>
<dbReference type="AlphaFoldDB" id="A0A5C4RSW2"/>
<gene>
    <name evidence="3" type="ORF">E1B00_11530</name>
</gene>
<dbReference type="InterPro" id="IPR029044">
    <property type="entry name" value="Nucleotide-diphossugar_trans"/>
</dbReference>
<dbReference type="PANTHER" id="PTHR43777">
    <property type="entry name" value="MOLYBDENUM COFACTOR CYTIDYLYLTRANSFERASE"/>
    <property type="match status" value="1"/>
</dbReference>
<proteinExistence type="predicted"/>
<name>A0A5C4RSW2_9GAMM</name>
<dbReference type="SUPFAM" id="SSF53448">
    <property type="entry name" value="Nucleotide-diphospho-sugar transferases"/>
    <property type="match status" value="1"/>
</dbReference>
<protein>
    <submittedName>
        <fullName evidence="3">Nucleotidyltransferase family protein</fullName>
    </submittedName>
</protein>
<dbReference type="GO" id="GO:0016779">
    <property type="term" value="F:nucleotidyltransferase activity"/>
    <property type="evidence" value="ECO:0007669"/>
    <property type="project" value="UniProtKB-ARBA"/>
</dbReference>
<comment type="caution">
    <text evidence="3">The sequence shown here is derived from an EMBL/GenBank/DDBJ whole genome shotgun (WGS) entry which is preliminary data.</text>
</comment>
<dbReference type="OrthoDB" id="285216at2"/>
<dbReference type="CDD" id="cd04182">
    <property type="entry name" value="GT_2_like_f"/>
    <property type="match status" value="1"/>
</dbReference>
<accession>A0A5C4RSW2</accession>
<feature type="domain" description="MobA-like NTP transferase" evidence="2">
    <location>
        <begin position="9"/>
        <end position="166"/>
    </location>
</feature>
<dbReference type="Gene3D" id="3.90.550.10">
    <property type="entry name" value="Spore Coat Polysaccharide Biosynthesis Protein SpsA, Chain A"/>
    <property type="match status" value="1"/>
</dbReference>
<organism evidence="3 4">
    <name type="scientific">Arenimonas terrae</name>
    <dbReference type="NCBI Taxonomy" id="2546226"/>
    <lineage>
        <taxon>Bacteria</taxon>
        <taxon>Pseudomonadati</taxon>
        <taxon>Pseudomonadota</taxon>
        <taxon>Gammaproteobacteria</taxon>
        <taxon>Lysobacterales</taxon>
        <taxon>Lysobacteraceae</taxon>
        <taxon>Arenimonas</taxon>
    </lineage>
</organism>
<keyword evidence="1" id="KW-0460">Magnesium</keyword>
<dbReference type="EMBL" id="SMDR01000002">
    <property type="protein sequence ID" value="TNJ33951.1"/>
    <property type="molecule type" value="Genomic_DNA"/>
</dbReference>
<evidence type="ECO:0000256" key="1">
    <source>
        <dbReference type="ARBA" id="ARBA00022842"/>
    </source>
</evidence>
<evidence type="ECO:0000259" key="2">
    <source>
        <dbReference type="Pfam" id="PF12804"/>
    </source>
</evidence>
<keyword evidence="3" id="KW-0808">Transferase</keyword>
<dbReference type="InterPro" id="IPR025877">
    <property type="entry name" value="MobA-like_NTP_Trfase"/>
</dbReference>
<sequence>MSAPRHALVLLAAGGSRRLGQPKQLLVFEGESLVQRAARLGLATAPACALLVLGAQSQAVQAATAGLPLQRVDCLDWTAGLGASLRAGLAAVPDDCDGALVLLCDQPALDIPHLQALVTAWRAAPDRAAASAYAGVLGVPALLPRAWFGALSFDGDRGARGLLRERAARVTAVAAPGLSQDIDRPADLAAFPEGGIGSEKKQE</sequence>
<evidence type="ECO:0000313" key="4">
    <source>
        <dbReference type="Proteomes" id="UP000305760"/>
    </source>
</evidence>
<dbReference type="Pfam" id="PF12804">
    <property type="entry name" value="NTP_transf_3"/>
    <property type="match status" value="1"/>
</dbReference>
<dbReference type="PANTHER" id="PTHR43777:SF1">
    <property type="entry name" value="MOLYBDENUM COFACTOR CYTIDYLYLTRANSFERASE"/>
    <property type="match status" value="1"/>
</dbReference>
<keyword evidence="4" id="KW-1185">Reference proteome</keyword>